<dbReference type="AlphaFoldDB" id="A0A8J6E5V1"/>
<dbReference type="OrthoDB" id="25402at2759"/>
<protein>
    <submittedName>
        <fullName evidence="1">Uncharacterized protein</fullName>
    </submittedName>
</protein>
<evidence type="ECO:0000313" key="2">
    <source>
        <dbReference type="Proteomes" id="UP000770717"/>
    </source>
</evidence>
<evidence type="ECO:0000313" key="1">
    <source>
        <dbReference type="EMBL" id="KAG9464215.1"/>
    </source>
</evidence>
<keyword evidence="2" id="KW-1185">Reference proteome</keyword>
<organism evidence="1 2">
    <name type="scientific">Eleutherodactylus coqui</name>
    <name type="common">Puerto Rican coqui</name>
    <dbReference type="NCBI Taxonomy" id="57060"/>
    <lineage>
        <taxon>Eukaryota</taxon>
        <taxon>Metazoa</taxon>
        <taxon>Chordata</taxon>
        <taxon>Craniata</taxon>
        <taxon>Vertebrata</taxon>
        <taxon>Euteleostomi</taxon>
        <taxon>Amphibia</taxon>
        <taxon>Batrachia</taxon>
        <taxon>Anura</taxon>
        <taxon>Neobatrachia</taxon>
        <taxon>Hyloidea</taxon>
        <taxon>Eleutherodactylidae</taxon>
        <taxon>Eleutherodactylinae</taxon>
        <taxon>Eleutherodactylus</taxon>
        <taxon>Eleutherodactylus</taxon>
    </lineage>
</organism>
<gene>
    <name evidence="1" type="ORF">GDO78_020293</name>
</gene>
<name>A0A8J6E5V1_ELECQ</name>
<reference evidence="1" key="1">
    <citation type="thesis" date="2020" institute="ProQuest LLC" country="789 East Eisenhower Parkway, Ann Arbor, MI, USA">
        <title>Comparative Genomics and Chromosome Evolution.</title>
        <authorList>
            <person name="Mudd A.B."/>
        </authorList>
    </citation>
    <scope>NUCLEOTIDE SEQUENCE</scope>
    <source>
        <strain evidence="1">HN-11 Male</strain>
        <tissue evidence="1">Kidney and liver</tissue>
    </source>
</reference>
<dbReference type="EMBL" id="WNTK01004841">
    <property type="protein sequence ID" value="KAG9464215.1"/>
    <property type="molecule type" value="Genomic_DNA"/>
</dbReference>
<proteinExistence type="predicted"/>
<accession>A0A8J6E5V1</accession>
<comment type="caution">
    <text evidence="1">The sequence shown here is derived from an EMBL/GenBank/DDBJ whole genome shotgun (WGS) entry which is preliminary data.</text>
</comment>
<dbReference type="Proteomes" id="UP000770717">
    <property type="component" value="Unassembled WGS sequence"/>
</dbReference>
<sequence>MSLHDLEAQLVQMWSDMLKDTIQNLYASIHTLITSCIKARGSTTRYYSLHAPHIPSCIQARSGTTGY</sequence>